<evidence type="ECO:0000256" key="1">
    <source>
        <dbReference type="SAM" id="Phobius"/>
    </source>
</evidence>
<dbReference type="OrthoDB" id="2924511at2759"/>
<keyword evidence="1" id="KW-1133">Transmembrane helix</keyword>
<organism evidence="2 3">
    <name type="scientific">Collybiopsis luxurians FD-317 M1</name>
    <dbReference type="NCBI Taxonomy" id="944289"/>
    <lineage>
        <taxon>Eukaryota</taxon>
        <taxon>Fungi</taxon>
        <taxon>Dikarya</taxon>
        <taxon>Basidiomycota</taxon>
        <taxon>Agaricomycotina</taxon>
        <taxon>Agaricomycetes</taxon>
        <taxon>Agaricomycetidae</taxon>
        <taxon>Agaricales</taxon>
        <taxon>Marasmiineae</taxon>
        <taxon>Omphalotaceae</taxon>
        <taxon>Collybiopsis</taxon>
        <taxon>Collybiopsis luxurians</taxon>
    </lineage>
</organism>
<evidence type="ECO:0000313" key="2">
    <source>
        <dbReference type="EMBL" id="KIK55852.1"/>
    </source>
</evidence>
<dbReference type="AlphaFoldDB" id="A0A0D0CCR3"/>
<keyword evidence="1" id="KW-0472">Membrane</keyword>
<proteinExistence type="predicted"/>
<protein>
    <submittedName>
        <fullName evidence="2">Uncharacterized protein</fullName>
    </submittedName>
</protein>
<gene>
    <name evidence="2" type="ORF">GYMLUDRAFT_174985</name>
</gene>
<dbReference type="PANTHER" id="PTHR35395:SF1">
    <property type="entry name" value="DUF6536 DOMAIN-CONTAINING PROTEIN"/>
    <property type="match status" value="1"/>
</dbReference>
<name>A0A0D0CCR3_9AGAR</name>
<dbReference type="HOGENOM" id="CLU_010112_2_0_1"/>
<dbReference type="Proteomes" id="UP000053593">
    <property type="component" value="Unassembled WGS sequence"/>
</dbReference>
<reference evidence="2 3" key="1">
    <citation type="submission" date="2014-04" db="EMBL/GenBank/DDBJ databases">
        <title>Evolutionary Origins and Diversification of the Mycorrhizal Mutualists.</title>
        <authorList>
            <consortium name="DOE Joint Genome Institute"/>
            <consortium name="Mycorrhizal Genomics Consortium"/>
            <person name="Kohler A."/>
            <person name="Kuo A."/>
            <person name="Nagy L.G."/>
            <person name="Floudas D."/>
            <person name="Copeland A."/>
            <person name="Barry K.W."/>
            <person name="Cichocki N."/>
            <person name="Veneault-Fourrey C."/>
            <person name="LaButti K."/>
            <person name="Lindquist E.A."/>
            <person name="Lipzen A."/>
            <person name="Lundell T."/>
            <person name="Morin E."/>
            <person name="Murat C."/>
            <person name="Riley R."/>
            <person name="Ohm R."/>
            <person name="Sun H."/>
            <person name="Tunlid A."/>
            <person name="Henrissat B."/>
            <person name="Grigoriev I.V."/>
            <person name="Hibbett D.S."/>
            <person name="Martin F."/>
        </authorList>
    </citation>
    <scope>NUCLEOTIDE SEQUENCE [LARGE SCALE GENOMIC DNA]</scope>
    <source>
        <strain evidence="2 3">FD-317 M1</strain>
    </source>
</reference>
<feature type="transmembrane region" description="Helical" evidence="1">
    <location>
        <begin position="39"/>
        <end position="62"/>
    </location>
</feature>
<sequence>MIWHGYLFDANPEEQPLAVDYCISQPVAPQCQLEFNLPLLAIVIGFNIVKVICMAFAAITILDEPLITIGDAIALFMDNPDPYTRDMCLASKNHFRDKSKHPSFSPLRTEYQPQRVRLFNAARYGALVATVLISNSPQLILSMMYLVFNSLCTTLFLSLEWSSYFSSRKPLCVSRPRGQQRSTYFLQIPYRFGLPMMIYSVLLHWLVSQSIFLVKIDYFENGALDISSTSCGYSPLGIFFSTIMCASLILSTVILGFFIHLNGDMPLVGSCSAAIAAACHPSDNGSDPMKPIKWGAIPNMEYYSRQGIGHISFSSGDVLGPIPGFYYC</sequence>
<dbReference type="PANTHER" id="PTHR35395">
    <property type="entry name" value="DUF6536 DOMAIN-CONTAINING PROTEIN"/>
    <property type="match status" value="1"/>
</dbReference>
<evidence type="ECO:0000313" key="3">
    <source>
        <dbReference type="Proteomes" id="UP000053593"/>
    </source>
</evidence>
<dbReference type="EMBL" id="KN834802">
    <property type="protein sequence ID" value="KIK55852.1"/>
    <property type="molecule type" value="Genomic_DNA"/>
</dbReference>
<feature type="transmembrane region" description="Helical" evidence="1">
    <location>
        <begin position="196"/>
        <end position="216"/>
    </location>
</feature>
<accession>A0A0D0CCR3</accession>
<keyword evidence="1" id="KW-0812">Transmembrane</keyword>
<feature type="transmembrane region" description="Helical" evidence="1">
    <location>
        <begin position="236"/>
        <end position="259"/>
    </location>
</feature>
<keyword evidence="3" id="KW-1185">Reference proteome</keyword>